<evidence type="ECO:0000313" key="1">
    <source>
        <dbReference type="EMBL" id="CAG2188335.1"/>
    </source>
</evidence>
<dbReference type="SUPFAM" id="SSF101898">
    <property type="entry name" value="NHL repeat"/>
    <property type="match status" value="1"/>
</dbReference>
<accession>A0A8S3Q1D3</accession>
<reference evidence="1" key="1">
    <citation type="submission" date="2021-03" db="EMBL/GenBank/DDBJ databases">
        <authorList>
            <person name="Bekaert M."/>
        </authorList>
    </citation>
    <scope>NUCLEOTIDE SEQUENCE</scope>
</reference>
<dbReference type="Proteomes" id="UP000683360">
    <property type="component" value="Unassembled WGS sequence"/>
</dbReference>
<sequence length="202" mass="22375">MKSKIKQAQTVSGPSKHVENMQLLLEKKVVVPRPGKSKFGLVTGCVVFQNKHFLFSYCDTLYSNNSCLSLLDENGSKIFYLKPDRIGISPCDIAVINETTVAITTPKSSKSIVIFNIETRMVSKVIDAQYGCFGISLFESSLIYSCGEGGIEMRSLDTGNVYPFKFGSFTSNEYVTVFKNKIYSTDSSSDTVTCFDMEGKVH</sequence>
<protein>
    <submittedName>
        <fullName evidence="1">Uncharacterized protein</fullName>
    </submittedName>
</protein>
<keyword evidence="2" id="KW-1185">Reference proteome</keyword>
<gene>
    <name evidence="1" type="ORF">MEDL_3760</name>
</gene>
<dbReference type="AlphaFoldDB" id="A0A8S3Q1D3"/>
<organism evidence="1 2">
    <name type="scientific">Mytilus edulis</name>
    <name type="common">Blue mussel</name>
    <dbReference type="NCBI Taxonomy" id="6550"/>
    <lineage>
        <taxon>Eukaryota</taxon>
        <taxon>Metazoa</taxon>
        <taxon>Spiralia</taxon>
        <taxon>Lophotrochozoa</taxon>
        <taxon>Mollusca</taxon>
        <taxon>Bivalvia</taxon>
        <taxon>Autobranchia</taxon>
        <taxon>Pteriomorphia</taxon>
        <taxon>Mytilida</taxon>
        <taxon>Mytiloidea</taxon>
        <taxon>Mytilidae</taxon>
        <taxon>Mytilinae</taxon>
        <taxon>Mytilus</taxon>
    </lineage>
</organism>
<name>A0A8S3Q1D3_MYTED</name>
<comment type="caution">
    <text evidence="1">The sequence shown here is derived from an EMBL/GenBank/DDBJ whole genome shotgun (WGS) entry which is preliminary data.</text>
</comment>
<proteinExistence type="predicted"/>
<evidence type="ECO:0000313" key="2">
    <source>
        <dbReference type="Proteomes" id="UP000683360"/>
    </source>
</evidence>
<dbReference type="EMBL" id="CAJPWZ010000214">
    <property type="protein sequence ID" value="CAG2188335.1"/>
    <property type="molecule type" value="Genomic_DNA"/>
</dbReference>